<dbReference type="EMBL" id="CAUYUJ010018866">
    <property type="protein sequence ID" value="CAK0886899.1"/>
    <property type="molecule type" value="Genomic_DNA"/>
</dbReference>
<organism evidence="2 3">
    <name type="scientific">Prorocentrum cordatum</name>
    <dbReference type="NCBI Taxonomy" id="2364126"/>
    <lineage>
        <taxon>Eukaryota</taxon>
        <taxon>Sar</taxon>
        <taxon>Alveolata</taxon>
        <taxon>Dinophyceae</taxon>
        <taxon>Prorocentrales</taxon>
        <taxon>Prorocentraceae</taxon>
        <taxon>Prorocentrum</taxon>
    </lineage>
</organism>
<dbReference type="InterPro" id="IPR043502">
    <property type="entry name" value="DNA/RNA_pol_sf"/>
</dbReference>
<feature type="non-terminal residue" evidence="2">
    <location>
        <position position="1"/>
    </location>
</feature>
<gene>
    <name evidence="2" type="ORF">PCOR1329_LOCUS68123</name>
</gene>
<protein>
    <submittedName>
        <fullName evidence="2">Uncharacterized protein</fullName>
    </submittedName>
</protein>
<dbReference type="Proteomes" id="UP001189429">
    <property type="component" value="Unassembled WGS sequence"/>
</dbReference>
<comment type="caution">
    <text evidence="2">The sequence shown here is derived from an EMBL/GenBank/DDBJ whole genome shotgun (WGS) entry which is preliminary data.</text>
</comment>
<accession>A0ABN9WK38</accession>
<proteinExistence type="predicted"/>
<evidence type="ECO:0000313" key="2">
    <source>
        <dbReference type="EMBL" id="CAK0886899.1"/>
    </source>
</evidence>
<sequence>ATPAVCPAPELTQAQAGPEADSLGALAAAVPGVLVARSWRRTAPCEAAVAECPRLRRPRSEGVMALPPRDTGLEWWRQLLPGQRLSVRCSDDQVKHERVLLHPSLPPGARAAWAPDGAEYEEDYTGVSPRAGSEGAARMPAGGGAPEGWPRPVYRCRAALSEEELKAAIMRGRALVEERLPDLAPGPPAEVAGPGDRLVEWADFFGEARRPALEVDYDARGEKHKPIRTACREGPQEAFPDQPSEGPVSALSVCKNMERTNGDPRSWRRDFLRSRGVGDNDRVTHEMHVLCDILFWAAVYDQVNLGDPMCLETAARRIAGLVEVYSDPAKPVWGRARLYTGAASSDGNADQALLQFATRRIKEQREAQAVLSYDKGPRRTEGDGTTDDGGKGRLGRPPSKNTKGGVTRGRLAASRSARELFPLPRWRLPELPVADSVRSMALRRRERLVFKMGNEAVDALNWLAGCRGGPAYFDPDPMQLEVLERICELASRRYPGRDALSERAAVRRLLRGHAPYDGAGCLTRVAPFRKGLVSLPETVEGCPPFEDVAPPEVQRFLKEHPERMLRADSPSSTVTPYFYPALKRSVKTYRQFISDLRRRGLVGWTMCPRCQVGLFVVEKDGGQRLRLILDARPANLLFEPPPGVSLLSVEGLSRVEIALPDGLGPWGEEAERLLGSCSLLVGLADVKDCFHRLRLPGWLSEYFRLPVVPANLLGAEGQIWEGRTLEGHDLVSPCWAVFPMGFTWSLWAAQRINEYLASSICPQLRESPLADRGRPPVFGPSVPKGHVSHYVYVDNLGVASTDEPIVTDAIAQLVEGFDQRGLLLHGSSVGTEVETLGTEVSGALWRRRVAQKRFWLIRQALNGLLRRRRLTGWAVEVLVGHCAFAGLLSRGALSVFHTGYAFMRKSCAEPSMLWLEARQELETFRGLLVFLESGWTLQWNDLVVATDSSLEAGAVSTTRWPRSLVAEVGRVQERARFREPAAVETDGSAGAAPAARRGAREAALEAAGFWRDADGEWRLAEGAIDDDEQAAAWEADPSFPEVPAAGLASSRWRTDQVQRWRFEEGILIKEARALVMGVRRIAQSVFGAACRQLILSDNMSVVLSFSRSRAEEFALLVQVRRFQAYCLARNLKVSVRTAAGRPAAAAWDSSAAAASAGEGRVGRACRADLPTAGGARLLPRLTAAQRAQDWQTRLSLVELSPAPKLPGHGRDLQALPQDWSRPIVAGNDDGSSTSDDQQVVPAGERRERGPLKQAARRRRACGAEASQDSAAVEGQTFLERRSVFGPARNRYTRELEASPDYCDQGPPRALTMASEMDEAMVDYMNHLSFEGPESAKGDQFSKQGKAKTPRAWRCLQGWRRLAPGRSRRAWPLALRCGLAWRMVVRNALQMAVFLLAMVSGYFRPSHRLTLARGNIIAPAMGVCLWWSLLLFLDDKPQRSRTELSDVGVMLDSGCFQCAMPIFREVARGDPEEEVWAFSYPQFSAVLKKALIDLQIREHIVPDQTRHSGPSMDNARRYRTIEEMQKRGQWKHAKSMQRYEKTARLGQSWPLLPPQPQGILTQCELHLEDILLGKGAETITL</sequence>
<evidence type="ECO:0000256" key="1">
    <source>
        <dbReference type="SAM" id="MobiDB-lite"/>
    </source>
</evidence>
<reference evidence="2" key="1">
    <citation type="submission" date="2023-10" db="EMBL/GenBank/DDBJ databases">
        <authorList>
            <person name="Chen Y."/>
            <person name="Shah S."/>
            <person name="Dougan E. K."/>
            <person name="Thang M."/>
            <person name="Chan C."/>
        </authorList>
    </citation>
    <scope>NUCLEOTIDE SEQUENCE [LARGE SCALE GENOMIC DNA]</scope>
</reference>
<dbReference type="SUPFAM" id="SSF56672">
    <property type="entry name" value="DNA/RNA polymerases"/>
    <property type="match status" value="1"/>
</dbReference>
<feature type="region of interest" description="Disordered" evidence="1">
    <location>
        <begin position="367"/>
        <end position="411"/>
    </location>
</feature>
<feature type="region of interest" description="Disordered" evidence="1">
    <location>
        <begin position="1221"/>
        <end position="1273"/>
    </location>
</feature>
<name>A0ABN9WK38_9DINO</name>
<keyword evidence="3" id="KW-1185">Reference proteome</keyword>
<evidence type="ECO:0000313" key="3">
    <source>
        <dbReference type="Proteomes" id="UP001189429"/>
    </source>
</evidence>